<evidence type="ECO:0000256" key="4">
    <source>
        <dbReference type="SAM" id="Coils"/>
    </source>
</evidence>
<dbReference type="EC" id="4.6.1.16" evidence="2"/>
<dbReference type="Pfam" id="PF01974">
    <property type="entry name" value="tRNA_int_endo"/>
    <property type="match status" value="1"/>
</dbReference>
<organism evidence="6 7">
    <name type="scientific">Candidozyma haemuli</name>
    <dbReference type="NCBI Taxonomy" id="45357"/>
    <lineage>
        <taxon>Eukaryota</taxon>
        <taxon>Fungi</taxon>
        <taxon>Dikarya</taxon>
        <taxon>Ascomycota</taxon>
        <taxon>Saccharomycotina</taxon>
        <taxon>Pichiomycetes</taxon>
        <taxon>Metschnikowiaceae</taxon>
        <taxon>Candidozyma</taxon>
    </lineage>
</organism>
<protein>
    <recommendedName>
        <fullName evidence="2">tRNA-intron lyase</fullName>
        <ecNumber evidence="2">4.6.1.16</ecNumber>
    </recommendedName>
</protein>
<evidence type="ECO:0000256" key="2">
    <source>
        <dbReference type="ARBA" id="ARBA00012573"/>
    </source>
</evidence>
<dbReference type="EMBL" id="CP076662">
    <property type="protein sequence ID" value="QWU87700.1"/>
    <property type="molecule type" value="Genomic_DNA"/>
</dbReference>
<keyword evidence="4" id="KW-0175">Coiled coil</keyword>
<evidence type="ECO:0000313" key="6">
    <source>
        <dbReference type="EMBL" id="QWU87700.1"/>
    </source>
</evidence>
<dbReference type="Gene3D" id="3.40.1350.10">
    <property type="match status" value="1"/>
</dbReference>
<dbReference type="InterPro" id="IPR036167">
    <property type="entry name" value="tRNA_intron_Endo_cat-like_sf"/>
</dbReference>
<comment type="catalytic activity">
    <reaction evidence="3">
        <text>pretRNA = a 3'-half-tRNA molecule with a 5'-OH end + a 5'-half-tRNA molecule with a 2',3'-cyclic phosphate end + an intron with a 2',3'-cyclic phosphate and a 5'-hydroxyl terminus.</text>
        <dbReference type="EC" id="4.6.1.16"/>
    </reaction>
</comment>
<proteinExistence type="inferred from homology"/>
<reference evidence="6 7" key="1">
    <citation type="submission" date="2021-06" db="EMBL/GenBank/DDBJ databases">
        <title>Candida outbreak in Lebanon.</title>
        <authorList>
            <person name="Finianos M."/>
        </authorList>
    </citation>
    <scope>NUCLEOTIDE SEQUENCE [LARGE SCALE GENOMIC DNA]</scope>
    <source>
        <strain evidence="6">CA3LBN</strain>
    </source>
</reference>
<dbReference type="SUPFAM" id="SSF53032">
    <property type="entry name" value="tRNA-intron endonuclease catalytic domain-like"/>
    <property type="match status" value="1"/>
</dbReference>
<evidence type="ECO:0000256" key="3">
    <source>
        <dbReference type="ARBA" id="ARBA00034031"/>
    </source>
</evidence>
<dbReference type="InterPro" id="IPR006676">
    <property type="entry name" value="tRNA_splic"/>
</dbReference>
<evidence type="ECO:0000313" key="7">
    <source>
        <dbReference type="Proteomes" id="UP000825434"/>
    </source>
</evidence>
<feature type="domain" description="tRNA intron endonuclease catalytic" evidence="5">
    <location>
        <begin position="684"/>
        <end position="761"/>
    </location>
</feature>
<dbReference type="NCBIfam" id="TIGR00324">
    <property type="entry name" value="endA"/>
    <property type="match status" value="1"/>
</dbReference>
<dbReference type="PANTHER" id="PTHR21227">
    <property type="entry name" value="TRNA-SPLICING ENDONUCLEASE SUBUNIT SEN2"/>
    <property type="match status" value="1"/>
</dbReference>
<dbReference type="Proteomes" id="UP000825434">
    <property type="component" value="Chromosome 2"/>
</dbReference>
<dbReference type="CDD" id="cd22363">
    <property type="entry name" value="tRNA-intron_lyase_C"/>
    <property type="match status" value="1"/>
</dbReference>
<keyword evidence="7" id="KW-1185">Reference proteome</keyword>
<evidence type="ECO:0000256" key="1">
    <source>
        <dbReference type="ARBA" id="ARBA00008078"/>
    </source>
</evidence>
<dbReference type="InterPro" id="IPR011856">
    <property type="entry name" value="tRNA_endonuc-like_dom_sf"/>
</dbReference>
<sequence length="806" mass="92587">MSTQILHFIEKNENQDTVDQLISKSIFDSTYISHDTTSIKINSAKWNLTSLRLKDVPTLDGSKENDSYLEQVRNEEGIDIMGSCPNLNDGNSRIYFSNYETPNPKPQEFVVHRSGTCFTTGNEQVYFSPSTKVNDSFPSQMHMVNTIHSKQLRHQRGDSTIQGRLTLTFMKHDFDSLANDCFMVRPKERLSQRFSLTFTQFQPSWCRCMSNVYIKSLRALIVEHTSCKVPLEGGFGLQTEMRERQFYYVNYGSSAYKAPYAEYHSPTFSILDHFNCSLPNLGPTFVSKNCTRSYALKFKVTFGCRNKCTSTFTVATNIIVPVVRSEKFDLKNVREFLFLQKLPLSTLGAQEFRSLVDRKVKSIDGDAQVSHTSATASTKGIFGVVTIVSSRFDPVRCKEDIDVRESTPIDYSEAIVYKEGKYAIHSGDLTIPLTAPKLKPPYDYQRMKRNRKELNQIHRNPLPVELSVDTRGELPLVNVTNGISWLWLWIRIATLYFTSPPRAPKMRISLEDPGVFALRSEGDMRRAWNNGFFGKGTLSRSEPTFGARVSGQLKSSEAVTSERRRKRREFKELRAQFQRLEAEQRKRELSLEEMQKMEELKVKMEEVNTEALTFKDNEETAGSEDLADLEFSQLDPVEAFFLAFALEAGEVSTEKSVLNDIELLRSIADLDHSQESFVHRLSAFLQRYVVYHHYRSLGWCVRSGIKFGCEYLLYKRGPPFHHAEFGILISAADESRSWEDTMAVARVIGGVKKTLIFAYVEMPTLEQVSEVWEGKKSPRQKVMDLLQLYRISEMVYRRWSPSRTRE</sequence>
<name>A0ABX8I4Z6_9ASCO</name>
<gene>
    <name evidence="6" type="ORF">CA3LBN_001965</name>
</gene>
<comment type="similarity">
    <text evidence="1">Belongs to the tRNA-intron endonuclease family.</text>
</comment>
<evidence type="ECO:0000259" key="5">
    <source>
        <dbReference type="Pfam" id="PF01974"/>
    </source>
</evidence>
<dbReference type="InterPro" id="IPR006677">
    <property type="entry name" value="tRNA_intron_Endonuc_cat-like"/>
</dbReference>
<accession>A0ABX8I4Z6</accession>
<dbReference type="PANTHER" id="PTHR21227:SF0">
    <property type="entry name" value="TRNA-SPLICING ENDONUCLEASE SUBUNIT SEN2"/>
    <property type="match status" value="1"/>
</dbReference>
<feature type="coiled-coil region" evidence="4">
    <location>
        <begin position="556"/>
        <end position="617"/>
    </location>
</feature>